<dbReference type="Proteomes" id="UP001524473">
    <property type="component" value="Unassembled WGS sequence"/>
</dbReference>
<name>A0ABT1RYN8_9FIRM</name>
<feature type="transmembrane region" description="Helical" evidence="1">
    <location>
        <begin position="62"/>
        <end position="83"/>
    </location>
</feature>
<accession>A0ABT1RYN8</accession>
<proteinExistence type="predicted"/>
<gene>
    <name evidence="2" type="ORF">NE695_07760</name>
</gene>
<comment type="caution">
    <text evidence="2">The sequence shown here is derived from an EMBL/GenBank/DDBJ whole genome shotgun (WGS) entry which is preliminary data.</text>
</comment>
<reference evidence="2 3" key="1">
    <citation type="submission" date="2022-06" db="EMBL/GenBank/DDBJ databases">
        <title>Isolation of gut microbiota from human fecal samples.</title>
        <authorList>
            <person name="Pamer E.G."/>
            <person name="Barat B."/>
            <person name="Waligurski E."/>
            <person name="Medina S."/>
            <person name="Paddock L."/>
            <person name="Mostad J."/>
        </authorList>
    </citation>
    <scope>NUCLEOTIDE SEQUENCE [LARGE SCALE GENOMIC DNA]</scope>
    <source>
        <strain evidence="2 3">DFI.9.73</strain>
    </source>
</reference>
<dbReference type="GeneID" id="90532046"/>
<keyword evidence="3" id="KW-1185">Reference proteome</keyword>
<dbReference type="RefSeq" id="WP_147578538.1">
    <property type="nucleotide sequence ID" value="NZ_CABKVV010000013.1"/>
</dbReference>
<evidence type="ECO:0000313" key="2">
    <source>
        <dbReference type="EMBL" id="MCQ4839807.1"/>
    </source>
</evidence>
<keyword evidence="1" id="KW-0812">Transmembrane</keyword>
<feature type="transmembrane region" description="Helical" evidence="1">
    <location>
        <begin position="12"/>
        <end position="42"/>
    </location>
</feature>
<sequence>MLSFLFDLLSSFVHIAADVLSFLVHTGLNVLSGIASLVAWPIKTALSTLSNWWGVPTQWTPLYLIGGGILILLLLALAFWAAAANRRKGRR</sequence>
<keyword evidence="1" id="KW-1133">Transmembrane helix</keyword>
<organism evidence="2 3">
    <name type="scientific">Neglectibacter timonensis</name>
    <dbReference type="NCBI Taxonomy" id="1776382"/>
    <lineage>
        <taxon>Bacteria</taxon>
        <taxon>Bacillati</taxon>
        <taxon>Bacillota</taxon>
        <taxon>Clostridia</taxon>
        <taxon>Eubacteriales</taxon>
        <taxon>Oscillospiraceae</taxon>
        <taxon>Neglectibacter</taxon>
    </lineage>
</organism>
<keyword evidence="1" id="KW-0472">Membrane</keyword>
<evidence type="ECO:0000313" key="3">
    <source>
        <dbReference type="Proteomes" id="UP001524473"/>
    </source>
</evidence>
<evidence type="ECO:0000256" key="1">
    <source>
        <dbReference type="SAM" id="Phobius"/>
    </source>
</evidence>
<dbReference type="EMBL" id="JANFZH010000014">
    <property type="protein sequence ID" value="MCQ4839807.1"/>
    <property type="molecule type" value="Genomic_DNA"/>
</dbReference>
<protein>
    <submittedName>
        <fullName evidence="2">Uncharacterized protein</fullName>
    </submittedName>
</protein>